<feature type="chain" id="PRO_5040116342" description="CRAL-TRIO domain-containing protein" evidence="1">
    <location>
        <begin position="25"/>
        <end position="310"/>
    </location>
</feature>
<dbReference type="PROSITE" id="PS50191">
    <property type="entry name" value="CRAL_TRIO"/>
    <property type="match status" value="1"/>
</dbReference>
<sequence>MPPYSSSCLVLLLAVSSLVSPSSGLIASEPVSALLKTHADGISKLKSICAEQLGPAALESEPYSNDVFFLRYCLSSPEESEQTDRLQTNLAWRSSSAGQSICQAATTALAQATQQGGWDNAPVINAAPHSDLITKYITPSNVVTTTSNQQDLVYCIRAGQIDDVALMDAVSIPQMVDFFLYAKEINAQVANQRSLQSDKLVCVVTANDLAGVKLVGGSADFRKALGESSKQANDLYPATNGPTLLLNLPKLLSALVKLFTPLFSPEVKARLKFEQGPLKDVDDLQQVASTASGAARSTFVKQLDDIVYSG</sequence>
<organism evidence="3 4">
    <name type="scientific">Seminavis robusta</name>
    <dbReference type="NCBI Taxonomy" id="568900"/>
    <lineage>
        <taxon>Eukaryota</taxon>
        <taxon>Sar</taxon>
        <taxon>Stramenopiles</taxon>
        <taxon>Ochrophyta</taxon>
        <taxon>Bacillariophyta</taxon>
        <taxon>Bacillariophyceae</taxon>
        <taxon>Bacillariophycidae</taxon>
        <taxon>Naviculales</taxon>
        <taxon>Naviculaceae</taxon>
        <taxon>Seminavis</taxon>
    </lineage>
</organism>
<dbReference type="OrthoDB" id="2015280at2759"/>
<proteinExistence type="predicted"/>
<feature type="domain" description="CRAL-TRIO" evidence="2">
    <location>
        <begin position="130"/>
        <end position="299"/>
    </location>
</feature>
<evidence type="ECO:0000313" key="4">
    <source>
        <dbReference type="Proteomes" id="UP001153069"/>
    </source>
</evidence>
<evidence type="ECO:0000256" key="1">
    <source>
        <dbReference type="SAM" id="SignalP"/>
    </source>
</evidence>
<keyword evidence="4" id="KW-1185">Reference proteome</keyword>
<protein>
    <recommendedName>
        <fullName evidence="2">CRAL-TRIO domain-containing protein</fullName>
    </recommendedName>
</protein>
<comment type="caution">
    <text evidence="3">The sequence shown here is derived from an EMBL/GenBank/DDBJ whole genome shotgun (WGS) entry which is preliminary data.</text>
</comment>
<gene>
    <name evidence="3" type="ORF">SEMRO_9_G007070.1</name>
</gene>
<reference evidence="3" key="1">
    <citation type="submission" date="2020-06" db="EMBL/GenBank/DDBJ databases">
        <authorList>
            <consortium name="Plant Systems Biology data submission"/>
        </authorList>
    </citation>
    <scope>NUCLEOTIDE SEQUENCE</scope>
    <source>
        <strain evidence="3">D6</strain>
    </source>
</reference>
<dbReference type="EMBL" id="CAICTM010000009">
    <property type="protein sequence ID" value="CAB9496741.1"/>
    <property type="molecule type" value="Genomic_DNA"/>
</dbReference>
<dbReference type="SUPFAM" id="SSF52087">
    <property type="entry name" value="CRAL/TRIO domain"/>
    <property type="match status" value="1"/>
</dbReference>
<feature type="signal peptide" evidence="1">
    <location>
        <begin position="1"/>
        <end position="24"/>
    </location>
</feature>
<dbReference type="AlphaFoldDB" id="A0A9N8D9M0"/>
<dbReference type="Gene3D" id="3.40.525.10">
    <property type="entry name" value="CRAL-TRIO lipid binding domain"/>
    <property type="match status" value="1"/>
</dbReference>
<dbReference type="InterPro" id="IPR036865">
    <property type="entry name" value="CRAL-TRIO_dom_sf"/>
</dbReference>
<accession>A0A9N8D9M0</accession>
<dbReference type="InterPro" id="IPR001251">
    <property type="entry name" value="CRAL-TRIO_dom"/>
</dbReference>
<keyword evidence="1" id="KW-0732">Signal</keyword>
<evidence type="ECO:0000313" key="3">
    <source>
        <dbReference type="EMBL" id="CAB9496741.1"/>
    </source>
</evidence>
<name>A0A9N8D9M0_9STRA</name>
<evidence type="ECO:0000259" key="2">
    <source>
        <dbReference type="PROSITE" id="PS50191"/>
    </source>
</evidence>
<dbReference type="Proteomes" id="UP001153069">
    <property type="component" value="Unassembled WGS sequence"/>
</dbReference>
<dbReference type="Pfam" id="PF00650">
    <property type="entry name" value="CRAL_TRIO"/>
    <property type="match status" value="1"/>
</dbReference>